<dbReference type="Pfam" id="PF11233">
    <property type="entry name" value="DUF3035"/>
    <property type="match status" value="1"/>
</dbReference>
<feature type="region of interest" description="Disordered" evidence="1">
    <location>
        <begin position="52"/>
        <end position="71"/>
    </location>
</feature>
<dbReference type="EMBL" id="JADQAZ010000002">
    <property type="protein sequence ID" value="MBT0957956.1"/>
    <property type="molecule type" value="Genomic_DNA"/>
</dbReference>
<evidence type="ECO:0000313" key="3">
    <source>
        <dbReference type="EMBL" id="MBT0957956.1"/>
    </source>
</evidence>
<dbReference type="InterPro" id="IPR021395">
    <property type="entry name" value="DUF3035"/>
</dbReference>
<keyword evidence="2" id="KW-0732">Signal</keyword>
<feature type="chain" id="PRO_5042830271" evidence="2">
    <location>
        <begin position="20"/>
        <end position="177"/>
    </location>
</feature>
<evidence type="ECO:0000256" key="2">
    <source>
        <dbReference type="SAM" id="SignalP"/>
    </source>
</evidence>
<keyword evidence="4" id="KW-1185">Reference proteome</keyword>
<evidence type="ECO:0000256" key="1">
    <source>
        <dbReference type="SAM" id="MobiDB-lite"/>
    </source>
</evidence>
<dbReference type="Proteomes" id="UP001315686">
    <property type="component" value="Unassembled WGS sequence"/>
</dbReference>
<evidence type="ECO:0000313" key="4">
    <source>
        <dbReference type="Proteomes" id="UP001315686"/>
    </source>
</evidence>
<dbReference type="AlphaFoldDB" id="A0AAP2G855"/>
<dbReference type="PROSITE" id="PS51257">
    <property type="entry name" value="PROKAR_LIPOPROTEIN"/>
    <property type="match status" value="1"/>
</dbReference>
<sequence>MARAKGQSLMCLALLAVLAACGGGREPNLININRGVSTPDEFSILPNKPIEIPADTSALPPPRPGTANRVDPSPQADAVAALGGNPARLQTTGQLRGESGLINHVTRYGVQQGIRQELARQDAEFRQRHQGRILERAFNITVYYRVYEDLSLDQHRELARWRRNGVRTPSAPPEITN</sequence>
<protein>
    <submittedName>
        <fullName evidence="3">DUF3035 domain-containing protein</fullName>
    </submittedName>
</protein>
<proteinExistence type="predicted"/>
<feature type="signal peptide" evidence="2">
    <location>
        <begin position="1"/>
        <end position="19"/>
    </location>
</feature>
<name>A0AAP2G855_9RHOB</name>
<organism evidence="3 4">
    <name type="scientific">Harenicola maris</name>
    <dbReference type="NCBI Taxonomy" id="2841044"/>
    <lineage>
        <taxon>Bacteria</taxon>
        <taxon>Pseudomonadati</taxon>
        <taxon>Pseudomonadota</taxon>
        <taxon>Alphaproteobacteria</taxon>
        <taxon>Rhodobacterales</taxon>
        <taxon>Paracoccaceae</taxon>
        <taxon>Harenicola</taxon>
    </lineage>
</organism>
<accession>A0AAP2G855</accession>
<reference evidence="3 4" key="1">
    <citation type="journal article" date="2021" name="Arch. Microbiol.">
        <title>Harenicola maris gen. nov., sp. nov. isolated from the Sea of Japan shallow sediments.</title>
        <authorList>
            <person name="Romanenko L.A."/>
            <person name="Kurilenko V.V."/>
            <person name="Chernysheva N.Y."/>
            <person name="Tekutyeva L.A."/>
            <person name="Velansky P.V."/>
            <person name="Svetashev V.I."/>
            <person name="Isaeva M.P."/>
        </authorList>
    </citation>
    <scope>NUCLEOTIDE SEQUENCE [LARGE SCALE GENOMIC DNA]</scope>
    <source>
        <strain evidence="3 4">KMM 3653</strain>
    </source>
</reference>
<gene>
    <name evidence="3" type="ORF">IV417_11185</name>
</gene>
<comment type="caution">
    <text evidence="3">The sequence shown here is derived from an EMBL/GenBank/DDBJ whole genome shotgun (WGS) entry which is preliminary data.</text>
</comment>
<dbReference type="RefSeq" id="WP_327794175.1">
    <property type="nucleotide sequence ID" value="NZ_JADQAZ010000002.1"/>
</dbReference>